<dbReference type="PROSITE" id="PS50142">
    <property type="entry name" value="RNASE_3_2"/>
    <property type="match status" value="1"/>
</dbReference>
<dbReference type="Gene3D" id="1.10.1520.10">
    <property type="entry name" value="Ribonuclease III domain"/>
    <property type="match status" value="1"/>
</dbReference>
<keyword evidence="5" id="KW-0694">RNA-binding</keyword>
<organism evidence="8">
    <name type="scientific">viral metagenome</name>
    <dbReference type="NCBI Taxonomy" id="1070528"/>
    <lineage>
        <taxon>unclassified sequences</taxon>
        <taxon>metagenomes</taxon>
        <taxon>organismal metagenomes</taxon>
    </lineage>
</organism>
<evidence type="ECO:0000256" key="4">
    <source>
        <dbReference type="ARBA" id="ARBA00022801"/>
    </source>
</evidence>
<evidence type="ECO:0000256" key="3">
    <source>
        <dbReference type="ARBA" id="ARBA00022759"/>
    </source>
</evidence>
<keyword evidence="4" id="KW-0378">Hydrolase</keyword>
<dbReference type="GO" id="GO:0006364">
    <property type="term" value="P:rRNA processing"/>
    <property type="evidence" value="ECO:0007669"/>
    <property type="project" value="InterPro"/>
</dbReference>
<dbReference type="AlphaFoldDB" id="A0A6C0K709"/>
<dbReference type="GO" id="GO:0003725">
    <property type="term" value="F:double-stranded RNA binding"/>
    <property type="evidence" value="ECO:0007669"/>
    <property type="project" value="TreeGrafter"/>
</dbReference>
<reference evidence="8" key="1">
    <citation type="journal article" date="2020" name="Nature">
        <title>Giant virus diversity and host interactions through global metagenomics.</title>
        <authorList>
            <person name="Schulz F."/>
            <person name="Roux S."/>
            <person name="Paez-Espino D."/>
            <person name="Jungbluth S."/>
            <person name="Walsh D.A."/>
            <person name="Denef V.J."/>
            <person name="McMahon K.D."/>
            <person name="Konstantinidis K.T."/>
            <person name="Eloe-Fadrosh E.A."/>
            <person name="Kyrpides N.C."/>
            <person name="Woyke T."/>
        </authorList>
    </citation>
    <scope>NUCLEOTIDE SEQUENCE</scope>
    <source>
        <strain evidence="8">GVMAG-S-1101172-89</strain>
    </source>
</reference>
<dbReference type="InterPro" id="IPR000999">
    <property type="entry name" value="RNase_III_dom"/>
</dbReference>
<sequence>MSVPKLCNPWNPRNKQIPKQEIIRILKEYGITKTAQDIQLFRQACIHTSYVDKSEIWSKQEEPMVLAERPEKCLPLQTADNEELEYAGDGILSAVVATYLKERFSGQGEGFMTNLRTEIVNNDRLGELAKKVGFSEWLMISRHVEEMCDGRQNLRLLGSMFEAWLGALYYSFGKGGPGFEAVQTFVINVLERHIYFVELITKNTNYKDQLLRHFQSEYHQPPKYKLVHEEGPSHDRTFTMGVLSVTGAVIATATAKNKKEAEQTASKLALETLKAKEPSQ</sequence>
<dbReference type="InterPro" id="IPR011907">
    <property type="entry name" value="RNase_III"/>
</dbReference>
<evidence type="ECO:0000313" key="8">
    <source>
        <dbReference type="EMBL" id="QHU12866.1"/>
    </source>
</evidence>
<dbReference type="PANTHER" id="PTHR11207">
    <property type="entry name" value="RIBONUCLEASE III"/>
    <property type="match status" value="1"/>
</dbReference>
<dbReference type="SMART" id="SM00535">
    <property type="entry name" value="RIBOc"/>
    <property type="match status" value="1"/>
</dbReference>
<dbReference type="InterPro" id="IPR036389">
    <property type="entry name" value="RNase_III_sf"/>
</dbReference>
<name>A0A6C0K709_9ZZZZ</name>
<feature type="domain" description="DRBM" evidence="6">
    <location>
        <begin position="205"/>
        <end position="275"/>
    </location>
</feature>
<accession>A0A6C0K709</accession>
<dbReference type="CDD" id="cd00593">
    <property type="entry name" value="RIBOc"/>
    <property type="match status" value="1"/>
</dbReference>
<dbReference type="PANTHER" id="PTHR11207:SF0">
    <property type="entry name" value="RIBONUCLEASE 3"/>
    <property type="match status" value="1"/>
</dbReference>
<dbReference type="Gene3D" id="3.30.160.20">
    <property type="match status" value="1"/>
</dbReference>
<evidence type="ECO:0000256" key="1">
    <source>
        <dbReference type="ARBA" id="ARBA00010183"/>
    </source>
</evidence>
<proteinExistence type="inferred from homology"/>
<evidence type="ECO:0000259" key="7">
    <source>
        <dbReference type="PROSITE" id="PS50142"/>
    </source>
</evidence>
<evidence type="ECO:0000256" key="5">
    <source>
        <dbReference type="ARBA" id="ARBA00022884"/>
    </source>
</evidence>
<dbReference type="PROSITE" id="PS50137">
    <property type="entry name" value="DS_RBD"/>
    <property type="match status" value="1"/>
</dbReference>
<dbReference type="GO" id="GO:0004525">
    <property type="term" value="F:ribonuclease III activity"/>
    <property type="evidence" value="ECO:0007669"/>
    <property type="project" value="InterPro"/>
</dbReference>
<protein>
    <recommendedName>
        <fullName evidence="9">RNase III domain-containing protein</fullName>
    </recommendedName>
</protein>
<evidence type="ECO:0008006" key="9">
    <source>
        <dbReference type="Google" id="ProtNLM"/>
    </source>
</evidence>
<dbReference type="SUPFAM" id="SSF54768">
    <property type="entry name" value="dsRNA-binding domain-like"/>
    <property type="match status" value="1"/>
</dbReference>
<dbReference type="SUPFAM" id="SSF69065">
    <property type="entry name" value="RNase III domain-like"/>
    <property type="match status" value="1"/>
</dbReference>
<dbReference type="Pfam" id="PF00035">
    <property type="entry name" value="dsrm"/>
    <property type="match status" value="1"/>
</dbReference>
<dbReference type="Pfam" id="PF14622">
    <property type="entry name" value="Ribonucleas_3_3"/>
    <property type="match status" value="1"/>
</dbReference>
<dbReference type="HAMAP" id="MF_00104">
    <property type="entry name" value="RNase_III"/>
    <property type="match status" value="1"/>
</dbReference>
<evidence type="ECO:0000256" key="2">
    <source>
        <dbReference type="ARBA" id="ARBA00022722"/>
    </source>
</evidence>
<comment type="similarity">
    <text evidence="1">Belongs to the ribonuclease III family.</text>
</comment>
<dbReference type="EMBL" id="MN740810">
    <property type="protein sequence ID" value="QHU12866.1"/>
    <property type="molecule type" value="Genomic_DNA"/>
</dbReference>
<keyword evidence="2" id="KW-0540">Nuclease</keyword>
<evidence type="ECO:0000259" key="6">
    <source>
        <dbReference type="PROSITE" id="PS50137"/>
    </source>
</evidence>
<dbReference type="CDD" id="cd10845">
    <property type="entry name" value="DSRM_RNAse_III_family"/>
    <property type="match status" value="1"/>
</dbReference>
<keyword evidence="3" id="KW-0255">Endonuclease</keyword>
<dbReference type="SMART" id="SM00358">
    <property type="entry name" value="DSRM"/>
    <property type="match status" value="1"/>
</dbReference>
<dbReference type="InterPro" id="IPR014720">
    <property type="entry name" value="dsRBD_dom"/>
</dbReference>
<dbReference type="GO" id="GO:0010468">
    <property type="term" value="P:regulation of gene expression"/>
    <property type="evidence" value="ECO:0007669"/>
    <property type="project" value="TreeGrafter"/>
</dbReference>
<feature type="domain" description="RNase III" evidence="7">
    <location>
        <begin position="22"/>
        <end position="173"/>
    </location>
</feature>